<accession>A0A1E5CSF0</accession>
<dbReference type="Proteomes" id="UP000094165">
    <property type="component" value="Unassembled WGS sequence"/>
</dbReference>
<sequence length="122" mass="13658">MKPSLSMHWITHVLIPKAIIASSGVFLCILAKQSSLTLTSVEWVTWLIYGPVFLTLLIVLPAYIPKLKETKPLRFRVIGKALFTILLLSTAWLQGLNPLQTFIYCLAIALLALGLTINARRR</sequence>
<comment type="caution">
    <text evidence="2">The sequence shown here is derived from an EMBL/GenBank/DDBJ whole genome shotgun (WGS) entry which is preliminary data.</text>
</comment>
<keyword evidence="3" id="KW-1185">Reference proteome</keyword>
<gene>
    <name evidence="2" type="ORF">A130_07170</name>
</gene>
<dbReference type="AlphaFoldDB" id="A0A1E5CSF0"/>
<organism evidence="2 3">
    <name type="scientific">Vibrio genomosp. F6 str. FF-238</name>
    <dbReference type="NCBI Taxonomy" id="1191298"/>
    <lineage>
        <taxon>Bacteria</taxon>
        <taxon>Pseudomonadati</taxon>
        <taxon>Pseudomonadota</taxon>
        <taxon>Gammaproteobacteria</taxon>
        <taxon>Vibrionales</taxon>
        <taxon>Vibrionaceae</taxon>
        <taxon>Vibrio</taxon>
    </lineage>
</organism>
<keyword evidence="1" id="KW-1133">Transmembrane helix</keyword>
<evidence type="ECO:0008006" key="4">
    <source>
        <dbReference type="Google" id="ProtNLM"/>
    </source>
</evidence>
<keyword evidence="1" id="KW-0812">Transmembrane</keyword>
<feature type="transmembrane region" description="Helical" evidence="1">
    <location>
        <begin position="101"/>
        <end position="119"/>
    </location>
</feature>
<name>A0A1E5CSF0_9VIBR</name>
<feature type="transmembrane region" description="Helical" evidence="1">
    <location>
        <begin position="43"/>
        <end position="65"/>
    </location>
</feature>
<proteinExistence type="predicted"/>
<keyword evidence="1" id="KW-0472">Membrane</keyword>
<protein>
    <recommendedName>
        <fullName evidence="4">DUF2069 domain-containing protein</fullName>
    </recommendedName>
</protein>
<dbReference type="RefSeq" id="WP_017053052.1">
    <property type="nucleotide sequence ID" value="NZ_AJYW02000257.1"/>
</dbReference>
<reference evidence="2 3" key="1">
    <citation type="journal article" date="2012" name="Science">
        <title>Ecological populations of bacteria act as socially cohesive units of antibiotic production and resistance.</title>
        <authorList>
            <person name="Cordero O.X."/>
            <person name="Wildschutte H."/>
            <person name="Kirkup B."/>
            <person name="Proehl S."/>
            <person name="Ngo L."/>
            <person name="Hussain F."/>
            <person name="Le Roux F."/>
            <person name="Mincer T."/>
            <person name="Polz M.F."/>
        </authorList>
    </citation>
    <scope>NUCLEOTIDE SEQUENCE [LARGE SCALE GENOMIC DNA]</scope>
    <source>
        <strain evidence="2 3">FF-238</strain>
    </source>
</reference>
<evidence type="ECO:0000313" key="3">
    <source>
        <dbReference type="Proteomes" id="UP000094165"/>
    </source>
</evidence>
<dbReference type="EMBL" id="AJYW02000257">
    <property type="protein sequence ID" value="OEE72843.1"/>
    <property type="molecule type" value="Genomic_DNA"/>
</dbReference>
<evidence type="ECO:0000256" key="1">
    <source>
        <dbReference type="SAM" id="Phobius"/>
    </source>
</evidence>
<feature type="transmembrane region" description="Helical" evidence="1">
    <location>
        <begin position="77"/>
        <end position="95"/>
    </location>
</feature>
<evidence type="ECO:0000313" key="2">
    <source>
        <dbReference type="EMBL" id="OEE72843.1"/>
    </source>
</evidence>